<evidence type="ECO:0000256" key="8">
    <source>
        <dbReference type="HAMAP-Rule" id="MF_01818"/>
    </source>
</evidence>
<dbReference type="EC" id="3.1.26.11" evidence="8"/>
<reference evidence="12" key="1">
    <citation type="journal article" date="2022" name="Int. J. Syst. Evol. Microbiol.">
        <title>Pseudomonas aegrilactucae sp. nov. and Pseudomonas morbosilactucae sp. nov., pathogens causing bacterial rot of lettuce in Japan.</title>
        <authorList>
            <person name="Sawada H."/>
            <person name="Fujikawa T."/>
            <person name="Satou M."/>
        </authorList>
    </citation>
    <scope>NUCLEOTIDE SEQUENCE</scope>
    <source>
        <strain evidence="12">0166_1</strain>
    </source>
</reference>
<dbReference type="CDD" id="cd07717">
    <property type="entry name" value="RNaseZ_ZiPD-like_MBL-fold"/>
    <property type="match status" value="1"/>
</dbReference>
<keyword evidence="5 8" id="KW-0255">Endonuclease</keyword>
<dbReference type="KEGG" id="sbae:DSM104329_03166"/>
<feature type="binding site" evidence="8">
    <location>
        <position position="203"/>
    </location>
    <ligand>
        <name>Zn(2+)</name>
        <dbReference type="ChEBI" id="CHEBI:29105"/>
        <label>1</label>
        <note>catalytic</note>
    </ligand>
</feature>
<evidence type="ECO:0000313" key="12">
    <source>
        <dbReference type="EMBL" id="UGS36757.1"/>
    </source>
</evidence>
<evidence type="ECO:0000256" key="9">
    <source>
        <dbReference type="SAM" id="MobiDB-lite"/>
    </source>
</evidence>
<evidence type="ECO:0000256" key="5">
    <source>
        <dbReference type="ARBA" id="ARBA00022759"/>
    </source>
</evidence>
<evidence type="ECO:0000256" key="1">
    <source>
        <dbReference type="ARBA" id="ARBA00011738"/>
    </source>
</evidence>
<dbReference type="Proteomes" id="UP001162834">
    <property type="component" value="Chromosome"/>
</dbReference>
<sequence>MDLSIFFAGTAGSVPSARRGLPASLIRRGADRILIDCGEGTQRQLLRSVGLADITDVFLTHLHTDHWLGLPGMLKSFDLRDRDRPLTIHGPPGTRRLLEGLRPIWGGTGYEVTIVEPAAMEPIARDGYTISAIPVRHRGTAYGYALVEDPRPGRFDAALAERLGVPPGPAFGALQRGEVVNGVDPEQVIGPERPGRKIVLSGDTRPCETVAIAAHQADLLVHEATFTSEDADRARKTGHSTAAEAAALARDAEVALLALTHLSTRYAGRELRDEARAIFPRSEVPRDFDAIEIPFPEKGAPELVRWSGAPPPAPAVPAEAARP</sequence>
<dbReference type="EMBL" id="CP087164">
    <property type="protein sequence ID" value="UGS36757.1"/>
    <property type="molecule type" value="Genomic_DNA"/>
</dbReference>
<evidence type="ECO:0000256" key="6">
    <source>
        <dbReference type="ARBA" id="ARBA00022801"/>
    </source>
</evidence>
<keyword evidence="4 8" id="KW-0479">Metal-binding</keyword>
<gene>
    <name evidence="12" type="primary">rbn</name>
    <name evidence="8" type="synonym">rnz</name>
    <name evidence="12" type="ORF">DSM104329_03166</name>
</gene>
<evidence type="ECO:0000256" key="2">
    <source>
        <dbReference type="ARBA" id="ARBA00022694"/>
    </source>
</evidence>
<comment type="cofactor">
    <cofactor evidence="8">
        <name>Zn(2+)</name>
        <dbReference type="ChEBI" id="CHEBI:29105"/>
    </cofactor>
    <text evidence="8">Binds 2 Zn(2+) ions.</text>
</comment>
<protein>
    <recommendedName>
        <fullName evidence="8">Ribonuclease Z</fullName>
        <shortName evidence="8">RNase Z</shortName>
        <ecNumber evidence="8">3.1.26.11</ecNumber>
    </recommendedName>
    <alternativeName>
        <fullName evidence="8">tRNA 3 endonuclease</fullName>
    </alternativeName>
    <alternativeName>
        <fullName evidence="8">tRNase Z</fullName>
    </alternativeName>
</protein>
<dbReference type="AlphaFoldDB" id="A0A9E6XZD7"/>
<evidence type="ECO:0000256" key="7">
    <source>
        <dbReference type="ARBA" id="ARBA00022833"/>
    </source>
</evidence>
<keyword evidence="3 8" id="KW-0540">Nuclease</keyword>
<dbReference type="Pfam" id="PF12706">
    <property type="entry name" value="Lactamase_B_2"/>
    <property type="match status" value="1"/>
</dbReference>
<accession>A0A9E6XZD7</accession>
<dbReference type="NCBIfam" id="NF000801">
    <property type="entry name" value="PRK00055.1-3"/>
    <property type="match status" value="1"/>
</dbReference>
<dbReference type="RefSeq" id="WP_259310822.1">
    <property type="nucleotide sequence ID" value="NZ_CP087164.1"/>
</dbReference>
<dbReference type="PANTHER" id="PTHR46018:SF2">
    <property type="entry name" value="ZINC PHOSPHODIESTERASE ELAC PROTEIN 1"/>
    <property type="match status" value="1"/>
</dbReference>
<feature type="domain" description="Metallo-beta-lactamase" evidence="10">
    <location>
        <begin position="23"/>
        <end position="82"/>
    </location>
</feature>
<keyword evidence="6 8" id="KW-0378">Hydrolase</keyword>
<dbReference type="GO" id="GO:0042781">
    <property type="term" value="F:3'-tRNA processing endoribonuclease activity"/>
    <property type="evidence" value="ECO:0007669"/>
    <property type="project" value="UniProtKB-UniRule"/>
</dbReference>
<feature type="binding site" evidence="8">
    <location>
        <position position="261"/>
    </location>
    <ligand>
        <name>Zn(2+)</name>
        <dbReference type="ChEBI" id="CHEBI:29105"/>
        <label>2</label>
        <note>catalytic</note>
    </ligand>
</feature>
<feature type="active site" description="Proton acceptor" evidence="8">
    <location>
        <position position="65"/>
    </location>
</feature>
<comment type="similarity">
    <text evidence="8">Belongs to the RNase Z family.</text>
</comment>
<feature type="binding site" evidence="8">
    <location>
        <position position="61"/>
    </location>
    <ligand>
        <name>Zn(2+)</name>
        <dbReference type="ChEBI" id="CHEBI:29105"/>
        <label>1</label>
        <note>catalytic</note>
    </ligand>
</feature>
<comment type="catalytic activity">
    <reaction evidence="8">
        <text>Endonucleolytic cleavage of RNA, removing extra 3' nucleotides from tRNA precursor, generating 3' termini of tRNAs. A 3'-hydroxy group is left at the tRNA terminus and a 5'-phosphoryl group is left at the trailer molecule.</text>
        <dbReference type="EC" id="3.1.26.11"/>
    </reaction>
</comment>
<keyword evidence="2 8" id="KW-0819">tRNA processing</keyword>
<evidence type="ECO:0000259" key="11">
    <source>
        <dbReference type="Pfam" id="PF12706"/>
    </source>
</evidence>
<name>A0A9E6XZD7_9ACTN</name>
<feature type="binding site" evidence="8">
    <location>
        <position position="65"/>
    </location>
    <ligand>
        <name>Zn(2+)</name>
        <dbReference type="ChEBI" id="CHEBI:29105"/>
        <label>2</label>
        <note>catalytic</note>
    </ligand>
</feature>
<dbReference type="Pfam" id="PF00753">
    <property type="entry name" value="Lactamase_B"/>
    <property type="match status" value="1"/>
</dbReference>
<dbReference type="InterPro" id="IPR013471">
    <property type="entry name" value="RNase_Z/BN"/>
</dbReference>
<evidence type="ECO:0000256" key="3">
    <source>
        <dbReference type="ARBA" id="ARBA00022722"/>
    </source>
</evidence>
<dbReference type="NCBIfam" id="TIGR02651">
    <property type="entry name" value="RNase_Z"/>
    <property type="match status" value="1"/>
</dbReference>
<feature type="domain" description="Metallo-beta-lactamase" evidence="11">
    <location>
        <begin position="193"/>
        <end position="261"/>
    </location>
</feature>
<organism evidence="12 13">
    <name type="scientific">Capillimicrobium parvum</name>
    <dbReference type="NCBI Taxonomy" id="2884022"/>
    <lineage>
        <taxon>Bacteria</taxon>
        <taxon>Bacillati</taxon>
        <taxon>Actinomycetota</taxon>
        <taxon>Thermoleophilia</taxon>
        <taxon>Solirubrobacterales</taxon>
        <taxon>Capillimicrobiaceae</taxon>
        <taxon>Capillimicrobium</taxon>
    </lineage>
</organism>
<comment type="subunit">
    <text evidence="1 8">Homodimer.</text>
</comment>
<evidence type="ECO:0000256" key="4">
    <source>
        <dbReference type="ARBA" id="ARBA00022723"/>
    </source>
</evidence>
<feature type="region of interest" description="Disordered" evidence="9">
    <location>
        <begin position="302"/>
        <end position="323"/>
    </location>
</feature>
<dbReference type="Gene3D" id="3.60.15.10">
    <property type="entry name" value="Ribonuclease Z/Hydroxyacylglutathione hydrolase-like"/>
    <property type="match status" value="1"/>
</dbReference>
<feature type="binding site" evidence="8">
    <location>
        <position position="203"/>
    </location>
    <ligand>
        <name>Zn(2+)</name>
        <dbReference type="ChEBI" id="CHEBI:29105"/>
        <label>2</label>
        <note>catalytic</note>
    </ligand>
</feature>
<dbReference type="GO" id="GO:0008270">
    <property type="term" value="F:zinc ion binding"/>
    <property type="evidence" value="ECO:0007669"/>
    <property type="project" value="UniProtKB-UniRule"/>
</dbReference>
<feature type="binding site" evidence="8">
    <location>
        <position position="137"/>
    </location>
    <ligand>
        <name>Zn(2+)</name>
        <dbReference type="ChEBI" id="CHEBI:29105"/>
        <label>1</label>
        <note>catalytic</note>
    </ligand>
</feature>
<evidence type="ECO:0000259" key="10">
    <source>
        <dbReference type="Pfam" id="PF00753"/>
    </source>
</evidence>
<proteinExistence type="inferred from homology"/>
<keyword evidence="13" id="KW-1185">Reference proteome</keyword>
<dbReference type="PANTHER" id="PTHR46018">
    <property type="entry name" value="ZINC PHOSPHODIESTERASE ELAC PROTEIN 1"/>
    <property type="match status" value="1"/>
</dbReference>
<feature type="binding site" evidence="8">
    <location>
        <position position="63"/>
    </location>
    <ligand>
        <name>Zn(2+)</name>
        <dbReference type="ChEBI" id="CHEBI:29105"/>
        <label>1</label>
        <note>catalytic</note>
    </ligand>
</feature>
<dbReference type="HAMAP" id="MF_01818">
    <property type="entry name" value="RNase_Z_BN"/>
    <property type="match status" value="1"/>
</dbReference>
<dbReference type="SUPFAM" id="SSF56281">
    <property type="entry name" value="Metallo-hydrolase/oxidoreductase"/>
    <property type="match status" value="1"/>
</dbReference>
<comment type="function">
    <text evidence="8">Zinc phosphodiesterase, which displays some tRNA 3'-processing endonuclease activity. Probably involved in tRNA maturation, by removing a 3'-trailer from precursor tRNA.</text>
</comment>
<dbReference type="InterPro" id="IPR036866">
    <property type="entry name" value="RibonucZ/Hydroxyglut_hydro"/>
</dbReference>
<feature type="binding site" evidence="8">
    <location>
        <position position="66"/>
    </location>
    <ligand>
        <name>Zn(2+)</name>
        <dbReference type="ChEBI" id="CHEBI:29105"/>
        <label>2</label>
        <note>catalytic</note>
    </ligand>
</feature>
<keyword evidence="7 8" id="KW-0862">Zinc</keyword>
<evidence type="ECO:0000313" key="13">
    <source>
        <dbReference type="Proteomes" id="UP001162834"/>
    </source>
</evidence>
<dbReference type="InterPro" id="IPR001279">
    <property type="entry name" value="Metallo-B-lactamas"/>
</dbReference>